<dbReference type="HOGENOM" id="CLU_059919_0_0_5"/>
<evidence type="ECO:0000313" key="1">
    <source>
        <dbReference type="EMBL" id="AJE46973.1"/>
    </source>
</evidence>
<reference evidence="1 2" key="1">
    <citation type="journal article" date="2014" name="Int. J. Syst. Evol. Microbiol.">
        <title>Celeribacter indicus sp. nov., a polycyclic aromatic hydrocarbon-degrading bacterium from deep-sea sediment and reclassification of Huaishuia halophila as Celeribacter halophilus comb. nov.</title>
        <authorList>
            <person name="Lai Q."/>
            <person name="Cao J."/>
            <person name="Yuan J."/>
            <person name="Li F."/>
            <person name="Shao Z."/>
        </authorList>
    </citation>
    <scope>NUCLEOTIDE SEQUENCE [LARGE SCALE GENOMIC DNA]</scope>
    <source>
        <strain evidence="1">P73</strain>
    </source>
</reference>
<dbReference type="GO" id="GO:0005975">
    <property type="term" value="P:carbohydrate metabolic process"/>
    <property type="evidence" value="ECO:0007669"/>
    <property type="project" value="InterPro"/>
</dbReference>
<name>A0A0B5DU34_9RHOB</name>
<accession>A0A0B5DU34</accession>
<dbReference type="GO" id="GO:0030246">
    <property type="term" value="F:carbohydrate binding"/>
    <property type="evidence" value="ECO:0007669"/>
    <property type="project" value="InterPro"/>
</dbReference>
<dbReference type="OrthoDB" id="7335506at2"/>
<proteinExistence type="predicted"/>
<evidence type="ECO:0000313" key="2">
    <source>
        <dbReference type="Proteomes" id="UP000031521"/>
    </source>
</evidence>
<gene>
    <name evidence="1" type="ORF">P73_2258</name>
</gene>
<dbReference type="EMBL" id="CP004393">
    <property type="protein sequence ID" value="AJE46973.1"/>
    <property type="molecule type" value="Genomic_DNA"/>
</dbReference>
<dbReference type="InterPro" id="IPR011013">
    <property type="entry name" value="Gal_mutarotase_sf_dom"/>
</dbReference>
<organism evidence="1 2">
    <name type="scientific">Celeribacter indicus</name>
    <dbReference type="NCBI Taxonomy" id="1208324"/>
    <lineage>
        <taxon>Bacteria</taxon>
        <taxon>Pseudomonadati</taxon>
        <taxon>Pseudomonadota</taxon>
        <taxon>Alphaproteobacteria</taxon>
        <taxon>Rhodobacterales</taxon>
        <taxon>Roseobacteraceae</taxon>
        <taxon>Celeribacter</taxon>
    </lineage>
</organism>
<dbReference type="STRING" id="1208324.P73_2258"/>
<dbReference type="SUPFAM" id="SSF74650">
    <property type="entry name" value="Galactose mutarotase-like"/>
    <property type="match status" value="1"/>
</dbReference>
<dbReference type="RefSeq" id="WP_052453208.1">
    <property type="nucleotide sequence ID" value="NZ_CP004393.1"/>
</dbReference>
<dbReference type="GO" id="GO:0003824">
    <property type="term" value="F:catalytic activity"/>
    <property type="evidence" value="ECO:0007669"/>
    <property type="project" value="InterPro"/>
</dbReference>
<keyword evidence="2" id="KW-1185">Reference proteome</keyword>
<dbReference type="Proteomes" id="UP000031521">
    <property type="component" value="Chromosome"/>
</dbReference>
<dbReference type="AlphaFoldDB" id="A0A0B5DU34"/>
<protein>
    <submittedName>
        <fullName evidence="1">Uncharacterized protein</fullName>
    </submittedName>
</protein>
<sequence>MGGAGQEGWLRIAAGASEVALDPAIGNIRRFRVRGREIFHTAHWVGTPAAEQADSAVDAGLAGDFLAAPFGSSDLLDDPPHGWSANSPWHVTSRAQDAGSAVLCLTLGARVMGARVTKEVRLRSGESVLYQCHGIADGAGVLPVAHHPMFRLAPGDAITFSPKRAALTAGPPLAARHGLAYPARTADPRVFPAAAGGTRDLTRYPDAGREEDFVTLVEAEGARLGWTALLRRQAGDLLVILKEARILPVTMLWISDGGRDHAPWDGRHAGVLAVEDGVTAGAQGHRAAAEGGSAVAREGVATGLVLAEGRQHRIRHAIAVLDPPEGFGPVTEVVLASGRLVAADAAGRSAATAFAPGFFAI</sequence>
<dbReference type="KEGG" id="cid:P73_2258"/>